<reference evidence="2 3" key="1">
    <citation type="submission" date="2023-03" db="EMBL/GenBank/DDBJ databases">
        <title>High-quality genome of Scylla paramamosain provides insights in environmental adaptation.</title>
        <authorList>
            <person name="Zhang L."/>
        </authorList>
    </citation>
    <scope>NUCLEOTIDE SEQUENCE [LARGE SCALE GENOMIC DNA]</scope>
    <source>
        <strain evidence="2">LZ_2023a</strain>
        <tissue evidence="2">Muscle</tissue>
    </source>
</reference>
<accession>A0AAW0U130</accession>
<protein>
    <submittedName>
        <fullName evidence="2">Uncharacterized protein</fullName>
    </submittedName>
</protein>
<evidence type="ECO:0000256" key="1">
    <source>
        <dbReference type="SAM" id="MobiDB-lite"/>
    </source>
</evidence>
<dbReference type="AlphaFoldDB" id="A0AAW0U130"/>
<proteinExistence type="predicted"/>
<keyword evidence="3" id="KW-1185">Reference proteome</keyword>
<dbReference type="Proteomes" id="UP001487740">
    <property type="component" value="Unassembled WGS sequence"/>
</dbReference>
<name>A0AAW0U130_SCYPA</name>
<dbReference type="EMBL" id="JARAKH010000020">
    <property type="protein sequence ID" value="KAK8393749.1"/>
    <property type="molecule type" value="Genomic_DNA"/>
</dbReference>
<evidence type="ECO:0000313" key="3">
    <source>
        <dbReference type="Proteomes" id="UP001487740"/>
    </source>
</evidence>
<feature type="region of interest" description="Disordered" evidence="1">
    <location>
        <begin position="1"/>
        <end position="22"/>
    </location>
</feature>
<comment type="caution">
    <text evidence="2">The sequence shown here is derived from an EMBL/GenBank/DDBJ whole genome shotgun (WGS) entry which is preliminary data.</text>
</comment>
<feature type="compositionally biased region" description="Polar residues" evidence="1">
    <location>
        <begin position="1"/>
        <end position="21"/>
    </location>
</feature>
<sequence length="73" mass="8272">MEGCSESVQSPTNAESASQRGTCCGVSSRLDVGEERTLTARGNHLLHRLPHELRWWKHEENAVNECHCESRMH</sequence>
<gene>
    <name evidence="2" type="ORF">O3P69_006809</name>
</gene>
<organism evidence="2 3">
    <name type="scientific">Scylla paramamosain</name>
    <name type="common">Mud crab</name>
    <dbReference type="NCBI Taxonomy" id="85552"/>
    <lineage>
        <taxon>Eukaryota</taxon>
        <taxon>Metazoa</taxon>
        <taxon>Ecdysozoa</taxon>
        <taxon>Arthropoda</taxon>
        <taxon>Crustacea</taxon>
        <taxon>Multicrustacea</taxon>
        <taxon>Malacostraca</taxon>
        <taxon>Eumalacostraca</taxon>
        <taxon>Eucarida</taxon>
        <taxon>Decapoda</taxon>
        <taxon>Pleocyemata</taxon>
        <taxon>Brachyura</taxon>
        <taxon>Eubrachyura</taxon>
        <taxon>Portunoidea</taxon>
        <taxon>Portunidae</taxon>
        <taxon>Portuninae</taxon>
        <taxon>Scylla</taxon>
    </lineage>
</organism>
<evidence type="ECO:0000313" key="2">
    <source>
        <dbReference type="EMBL" id="KAK8393749.1"/>
    </source>
</evidence>